<dbReference type="SUPFAM" id="SSF51905">
    <property type="entry name" value="FAD/NAD(P)-binding domain"/>
    <property type="match status" value="1"/>
</dbReference>
<dbReference type="GO" id="GO:0016491">
    <property type="term" value="F:oxidoreductase activity"/>
    <property type="evidence" value="ECO:0007669"/>
    <property type="project" value="UniProtKB-KW"/>
</dbReference>
<protein>
    <submittedName>
        <fullName evidence="10">CoB--CoM heterodisulfide reductase iron-sulfur subunit A family protein</fullName>
    </submittedName>
</protein>
<dbReference type="EMBL" id="SOKU01000147">
    <property type="protein sequence ID" value="TES85961.1"/>
    <property type="molecule type" value="Genomic_DNA"/>
</dbReference>
<evidence type="ECO:0000256" key="2">
    <source>
        <dbReference type="ARBA" id="ARBA00006561"/>
    </source>
</evidence>
<keyword evidence="7" id="KW-0408">Iron</keyword>
<evidence type="ECO:0000256" key="6">
    <source>
        <dbReference type="ARBA" id="ARBA00023002"/>
    </source>
</evidence>
<feature type="domain" description="4Fe-4S ferredoxin-type" evidence="9">
    <location>
        <begin position="281"/>
        <end position="315"/>
    </location>
</feature>
<dbReference type="GO" id="GO:0051539">
    <property type="term" value="F:4 iron, 4 sulfur cluster binding"/>
    <property type="evidence" value="ECO:0007669"/>
    <property type="project" value="UniProtKB-KW"/>
</dbReference>
<keyword evidence="5" id="KW-0285">Flavoprotein</keyword>
<dbReference type="AlphaFoldDB" id="A0A523QJU4"/>
<evidence type="ECO:0000313" key="10">
    <source>
        <dbReference type="EMBL" id="TES85961.1"/>
    </source>
</evidence>
<organism evidence="10 11">
    <name type="scientific">Aerophobetes bacterium</name>
    <dbReference type="NCBI Taxonomy" id="2030807"/>
    <lineage>
        <taxon>Bacteria</taxon>
        <taxon>Candidatus Aerophobota</taxon>
    </lineage>
</organism>
<name>A0A523QJU4_UNCAE</name>
<evidence type="ECO:0000256" key="1">
    <source>
        <dbReference type="ARBA" id="ARBA00001974"/>
    </source>
</evidence>
<proteinExistence type="inferred from homology"/>
<reference evidence="10 11" key="1">
    <citation type="submission" date="2019-03" db="EMBL/GenBank/DDBJ databases">
        <title>Metabolic potential of uncultured bacteria and archaea associated with petroleum seepage in deep-sea sediments.</title>
        <authorList>
            <person name="Dong X."/>
            <person name="Hubert C."/>
        </authorList>
    </citation>
    <scope>NUCLEOTIDE SEQUENCE [LARGE SCALE GENOMIC DNA]</scope>
    <source>
        <strain evidence="10">E44_bin92</strain>
    </source>
</reference>
<dbReference type="Gene3D" id="3.30.70.20">
    <property type="match status" value="2"/>
</dbReference>
<evidence type="ECO:0000259" key="9">
    <source>
        <dbReference type="PROSITE" id="PS51379"/>
    </source>
</evidence>
<dbReference type="PANTHER" id="PTHR43498">
    <property type="entry name" value="FERREDOXIN:COB-COM HETERODISULFIDE REDUCTASE SUBUNIT A"/>
    <property type="match status" value="1"/>
</dbReference>
<evidence type="ECO:0000256" key="7">
    <source>
        <dbReference type="ARBA" id="ARBA00023004"/>
    </source>
</evidence>
<dbReference type="PROSITE" id="PS00198">
    <property type="entry name" value="4FE4S_FER_1"/>
    <property type="match status" value="2"/>
</dbReference>
<comment type="similarity">
    <text evidence="2">Belongs to the HdrA family.</text>
</comment>
<dbReference type="GO" id="GO:0046872">
    <property type="term" value="F:metal ion binding"/>
    <property type="evidence" value="ECO:0007669"/>
    <property type="project" value="UniProtKB-KW"/>
</dbReference>
<evidence type="ECO:0000256" key="4">
    <source>
        <dbReference type="ARBA" id="ARBA00022723"/>
    </source>
</evidence>
<dbReference type="Pfam" id="PF12838">
    <property type="entry name" value="Fer4_7"/>
    <property type="match status" value="1"/>
</dbReference>
<dbReference type="Pfam" id="PF12831">
    <property type="entry name" value="FAD_oxidored"/>
    <property type="match status" value="1"/>
</dbReference>
<feature type="domain" description="4Fe-4S ferredoxin-type" evidence="9">
    <location>
        <begin position="606"/>
        <end position="635"/>
    </location>
</feature>
<evidence type="ECO:0000256" key="3">
    <source>
        <dbReference type="ARBA" id="ARBA00022485"/>
    </source>
</evidence>
<comment type="cofactor">
    <cofactor evidence="1">
        <name>FAD</name>
        <dbReference type="ChEBI" id="CHEBI:57692"/>
    </cofactor>
</comment>
<evidence type="ECO:0000256" key="5">
    <source>
        <dbReference type="ARBA" id="ARBA00022827"/>
    </source>
</evidence>
<dbReference type="InterPro" id="IPR036188">
    <property type="entry name" value="FAD/NAD-bd_sf"/>
</dbReference>
<evidence type="ECO:0000256" key="8">
    <source>
        <dbReference type="ARBA" id="ARBA00023014"/>
    </source>
</evidence>
<keyword evidence="6" id="KW-0560">Oxidoreductase</keyword>
<keyword evidence="4" id="KW-0479">Metal-binding</keyword>
<feature type="domain" description="4Fe-4S ferredoxin-type" evidence="9">
    <location>
        <begin position="575"/>
        <end position="604"/>
    </location>
</feature>
<dbReference type="SUPFAM" id="SSF54862">
    <property type="entry name" value="4Fe-4S ferredoxins"/>
    <property type="match status" value="1"/>
</dbReference>
<feature type="domain" description="4Fe-4S ferredoxin-type" evidence="9">
    <location>
        <begin position="234"/>
        <end position="263"/>
    </location>
</feature>
<dbReference type="Pfam" id="PF00037">
    <property type="entry name" value="Fer4"/>
    <property type="match status" value="1"/>
</dbReference>
<dbReference type="InterPro" id="IPR017900">
    <property type="entry name" value="4Fe4S_Fe_S_CS"/>
</dbReference>
<dbReference type="PROSITE" id="PS51379">
    <property type="entry name" value="4FE4S_FER_2"/>
    <property type="match status" value="4"/>
</dbReference>
<keyword evidence="3" id="KW-0004">4Fe-4S</keyword>
<sequence length="650" mass="71495">MMRIGVFVCHCGLNIAGVVDVDKLTDEMKMYPGVSYATDYIYMCSDPGQKMLRKIIKEKNLEGVVVAACSPTMHELTFRNTVAQAGLNPYLCEIANIREQCSWVHKDREAATEKAARNTKTIVEKLKLNHPLTPLVLPLTKKALVIGGGIAGIQASLDIADSGYEVLLLERNQSIGGHMAQLSETFPTLDCPQCIETPKMVQASQHPKIKILAYSELEDASGYLGNFKVRIRRKASFVDPDKCTGCGQCIEKCPVKVPSEFHALLGQRKAIYTLFPQAVPNKPVIDRENCLYFTKARCRACVKSCSVGAIAFDQKESFMEENVGAIIIATGYDLMDKARIGEYGYGQYEDVIDGLQIERLLAPTGPTQGEVRRPSDGKVPKEVVFVQCAGSRDPEHHYPYCSKVCCMYTIKQAMLYKHAVPDGQAYVFYMDTRCSGKGYEEFLQRGIEEDSVLYLRGRVSRIFKDGDALKVWGADTLTGRKIEISADMVVLATAMVSSKGAKELAEKLRLATDEYGFFSEAHPKLRPVESLTAGYFLAGASQAPKDIPEAVAQASAAASKVVALFSKDHLYHEPIAPTVDEEICRGCGQCVETCVYEAIELDPRRKIARINEVICEGCGACSVACPSGAVQQRNFTKRQIVEMVEVAAGT</sequence>
<dbReference type="InterPro" id="IPR039650">
    <property type="entry name" value="HdrA-like"/>
</dbReference>
<comment type="caution">
    <text evidence="10">The sequence shown here is derived from an EMBL/GenBank/DDBJ whole genome shotgun (WGS) entry which is preliminary data.</text>
</comment>
<dbReference type="Proteomes" id="UP000320781">
    <property type="component" value="Unassembled WGS sequence"/>
</dbReference>
<dbReference type="InterPro" id="IPR017896">
    <property type="entry name" value="4Fe4S_Fe-S-bd"/>
</dbReference>
<keyword evidence="5" id="KW-0274">FAD</keyword>
<dbReference type="Gene3D" id="3.40.50.720">
    <property type="entry name" value="NAD(P)-binding Rossmann-like Domain"/>
    <property type="match status" value="1"/>
</dbReference>
<keyword evidence="8" id="KW-0411">Iron-sulfur</keyword>
<accession>A0A523QJU4</accession>
<evidence type="ECO:0000313" key="11">
    <source>
        <dbReference type="Proteomes" id="UP000320781"/>
    </source>
</evidence>
<dbReference type="PANTHER" id="PTHR43498:SF1">
    <property type="entry name" value="COB--COM HETERODISULFIDE REDUCTASE IRON-SULFUR SUBUNIT A"/>
    <property type="match status" value="1"/>
</dbReference>
<gene>
    <name evidence="10" type="ORF">E3J95_03175</name>
</gene>